<feature type="transmembrane region" description="Helical" evidence="2">
    <location>
        <begin position="889"/>
        <end position="908"/>
    </location>
</feature>
<feature type="transmembrane region" description="Helical" evidence="2">
    <location>
        <begin position="1004"/>
        <end position="1022"/>
    </location>
</feature>
<feature type="transmembrane region" description="Helical" evidence="2">
    <location>
        <begin position="813"/>
        <end position="833"/>
    </location>
</feature>
<dbReference type="EMBL" id="GG662805">
    <property type="protein sequence ID" value="EWS75858.1"/>
    <property type="molecule type" value="Genomic_DNA"/>
</dbReference>
<feature type="transmembrane region" description="Helical" evidence="2">
    <location>
        <begin position="1042"/>
        <end position="1066"/>
    </location>
</feature>
<keyword evidence="2 3" id="KW-0812">Transmembrane</keyword>
<protein>
    <submittedName>
        <fullName evidence="3">Transmembrane protein, putative</fullName>
    </submittedName>
</protein>
<feature type="transmembrane region" description="Helical" evidence="2">
    <location>
        <begin position="845"/>
        <end position="869"/>
    </location>
</feature>
<evidence type="ECO:0000313" key="3">
    <source>
        <dbReference type="EMBL" id="EWS75858.1"/>
    </source>
</evidence>
<feature type="compositionally biased region" description="Acidic residues" evidence="1">
    <location>
        <begin position="184"/>
        <end position="194"/>
    </location>
</feature>
<name>W7XG29_TETTS</name>
<gene>
    <name evidence="3" type="ORF">TTHERM_001018453</name>
</gene>
<dbReference type="InParanoid" id="W7XG29"/>
<feature type="transmembrane region" description="Helical" evidence="2">
    <location>
        <begin position="780"/>
        <end position="801"/>
    </location>
</feature>
<feature type="region of interest" description="Disordered" evidence="1">
    <location>
        <begin position="178"/>
        <end position="201"/>
    </location>
</feature>
<feature type="region of interest" description="Disordered" evidence="1">
    <location>
        <begin position="56"/>
        <end position="79"/>
    </location>
</feature>
<feature type="region of interest" description="Disordered" evidence="1">
    <location>
        <begin position="126"/>
        <end position="163"/>
    </location>
</feature>
<feature type="compositionally biased region" description="Acidic residues" evidence="1">
    <location>
        <begin position="144"/>
        <end position="158"/>
    </location>
</feature>
<feature type="transmembrane region" description="Helical" evidence="2">
    <location>
        <begin position="728"/>
        <end position="746"/>
    </location>
</feature>
<dbReference type="RefSeq" id="XP_012651614.1">
    <property type="nucleotide sequence ID" value="XM_012796160.1"/>
</dbReference>
<keyword evidence="2" id="KW-1133">Transmembrane helix</keyword>
<dbReference type="GeneID" id="24441430"/>
<dbReference type="Proteomes" id="UP000009168">
    <property type="component" value="Unassembled WGS sequence"/>
</dbReference>
<feature type="transmembrane region" description="Helical" evidence="2">
    <location>
        <begin position="1078"/>
        <end position="1101"/>
    </location>
</feature>
<keyword evidence="2" id="KW-0472">Membrane</keyword>
<feature type="transmembrane region" description="Helical" evidence="2">
    <location>
        <begin position="945"/>
        <end position="972"/>
    </location>
</feature>
<dbReference type="OrthoDB" id="323958at2759"/>
<evidence type="ECO:0000256" key="1">
    <source>
        <dbReference type="SAM" id="MobiDB-lite"/>
    </source>
</evidence>
<sequence length="1319" mass="157004">MSQQNVQENKFPVRFNLDQQQKSQIVNDILFTFDEDDEVDNNLKGHTKKLSSLVIQQSPKSTNEIKDQQNSTQSSQGKNQQILFFNTPTSSTKQASNQIRRSSLKAHSKFFHNQAEKDFFLEIKKKDKDSSRTSSKESFSDISESSEEDQDESEEQDCENSPIMNLMKKTFKMTFSENNQDKSEQEEEDDEIQEEVSKNPNNKQLFMQQTKYAVEQILKQINEKEQHKNINYTFDYIDFSSLVFFYFYLIWSNDLATLKTLHQYCQKQISDQQIQWAGNYKAFKNASDYRVNPKEKMKEILEVNSVEDGLLKILVQSYFFLFRQNIFESSIYYKYFHEFYQLSNYLQFQSNEKFEFYIGKGIFELCLQIKDEKYIQIFLKNNYYLELDFSKEKYQYIKACQYTQDDQQKPKLNAFVLIYYFSVENLNPNLIEIVLRHVEDSQALKYIFQHLVTYHLNQFAKNILQKIIAQKQDDEKEIINLCLTTYNFNILFQYYKLTQNKIKGWIEETENQTIMIKALSRCSGYNFQSLLFFIKKIQLWSQKDLINLMAHALSRRLEASKNDQNFLFSFQNPLKIIVLIIEILQITLQNEFFHKNILEKTRKKYTQFAEILIKNDIDEESIFSILVDWDLVGRKLLYIIYENSISELIATDKVQEVIDILWYGSTNNSLNQMNFCSIGQNLTGSTLQKQIADQNSKFIDYPFNREYQSEDFIARLSVWKKQIQFRNFIDQALNIIFMICFLAYFLQSFEIYTEGFMPVNSDVQIVENTINKMQINMSKWIYVNIFVGINLPLNAIVDLIYHQEFEQSVSFDSGQIFDLLFALITNLYTIFVYTMHYYQYDSVQFFMILFLNILTVFCYLKFIFCLTATKSFGIIIQALGVIFKEVAKFFVPFVAIFIIFTFVGYILFNQIDSGRFESFVLSLYYLVEAMFGQFTFSAYQGQYSISGRIFMCLHMYSLNIILMNVLVAILAFNFEKINRQARTLHYQHIISHVRQGNYIQKHGCLILVPILIEFTIIPYLIIKKFFHHESNFIKKCQNFYIYLSYSPVFAITLLFTITINLILLPFAYLQRIFQLTKLYFYGYIKIYKLLIWILIGVFYLLKRLFYDDMKELCSYLLSQKSQADNVSQNQKKMMSDQLMREIFKTVYKIYMNGRIYCTISELFLEIKEDLIKKSESPFDFCLGEEKLVGVHLIDNKKNNRQSFSITSQSIERIKGMRRGSTPLQIYMLQKQNSRNFMQNIDQINVKHTFQGIPQMEEDCEQIYEYFERFCFKDIARGDEKRDFVLNLKNLLKLHENYLTSKLNFVIHFQLYKTIKQQFQ</sequence>
<accession>W7XG29</accession>
<reference evidence="4" key="1">
    <citation type="journal article" date="2006" name="PLoS Biol.">
        <title>Macronuclear genome sequence of the ciliate Tetrahymena thermophila, a model eukaryote.</title>
        <authorList>
            <person name="Eisen J.A."/>
            <person name="Coyne R.S."/>
            <person name="Wu M."/>
            <person name="Wu D."/>
            <person name="Thiagarajan M."/>
            <person name="Wortman J.R."/>
            <person name="Badger J.H."/>
            <person name="Ren Q."/>
            <person name="Amedeo P."/>
            <person name="Jones K.M."/>
            <person name="Tallon L.J."/>
            <person name="Delcher A.L."/>
            <person name="Salzberg S.L."/>
            <person name="Silva J.C."/>
            <person name="Haas B.J."/>
            <person name="Majoros W.H."/>
            <person name="Farzad M."/>
            <person name="Carlton J.M."/>
            <person name="Smith R.K. Jr."/>
            <person name="Garg J."/>
            <person name="Pearlman R.E."/>
            <person name="Karrer K.M."/>
            <person name="Sun L."/>
            <person name="Manning G."/>
            <person name="Elde N.C."/>
            <person name="Turkewitz A.P."/>
            <person name="Asai D.J."/>
            <person name="Wilkes D.E."/>
            <person name="Wang Y."/>
            <person name="Cai H."/>
            <person name="Collins K."/>
            <person name="Stewart B.A."/>
            <person name="Lee S.R."/>
            <person name="Wilamowska K."/>
            <person name="Weinberg Z."/>
            <person name="Ruzzo W.L."/>
            <person name="Wloga D."/>
            <person name="Gaertig J."/>
            <person name="Frankel J."/>
            <person name="Tsao C.-C."/>
            <person name="Gorovsky M.A."/>
            <person name="Keeling P.J."/>
            <person name="Waller R.F."/>
            <person name="Patron N.J."/>
            <person name="Cherry J.M."/>
            <person name="Stover N.A."/>
            <person name="Krieger C.J."/>
            <person name="del Toro C."/>
            <person name="Ryder H.F."/>
            <person name="Williamson S.C."/>
            <person name="Barbeau R.A."/>
            <person name="Hamilton E.P."/>
            <person name="Orias E."/>
        </authorList>
    </citation>
    <scope>NUCLEOTIDE SEQUENCE [LARGE SCALE GENOMIC DNA]</scope>
    <source>
        <strain evidence="4">SB210</strain>
    </source>
</reference>
<dbReference type="KEGG" id="tet:TTHERM_001018453"/>
<feature type="transmembrane region" description="Helical" evidence="2">
    <location>
        <begin position="920"/>
        <end position="939"/>
    </location>
</feature>
<evidence type="ECO:0000256" key="2">
    <source>
        <dbReference type="SAM" id="Phobius"/>
    </source>
</evidence>
<keyword evidence="4" id="KW-1185">Reference proteome</keyword>
<evidence type="ECO:0000313" key="4">
    <source>
        <dbReference type="Proteomes" id="UP000009168"/>
    </source>
</evidence>
<proteinExistence type="predicted"/>
<organism evidence="3 4">
    <name type="scientific">Tetrahymena thermophila (strain SB210)</name>
    <dbReference type="NCBI Taxonomy" id="312017"/>
    <lineage>
        <taxon>Eukaryota</taxon>
        <taxon>Sar</taxon>
        <taxon>Alveolata</taxon>
        <taxon>Ciliophora</taxon>
        <taxon>Intramacronucleata</taxon>
        <taxon>Oligohymenophorea</taxon>
        <taxon>Hymenostomatida</taxon>
        <taxon>Tetrahymenina</taxon>
        <taxon>Tetrahymenidae</taxon>
        <taxon>Tetrahymena</taxon>
    </lineage>
</organism>
<feature type="compositionally biased region" description="Basic and acidic residues" evidence="1">
    <location>
        <begin position="126"/>
        <end position="139"/>
    </location>
</feature>